<dbReference type="NCBIfam" id="TIGR00492">
    <property type="entry name" value="alr"/>
    <property type="match status" value="1"/>
</dbReference>
<keyword evidence="3" id="KW-0413">Isomerase</keyword>
<accession>A0A0F9I550</accession>
<comment type="cofactor">
    <cofactor evidence="1">
        <name>pyridoxal 5'-phosphate</name>
        <dbReference type="ChEBI" id="CHEBI:597326"/>
    </cofactor>
</comment>
<sequence length="237" mass="26766">MGRIGVKPNTAISLYKYLKDQKCFIVKGIFSHLACADQKDHPINIFQIKTFDDFLNKIKPDKSTILHIANSAYLCNFENDLKDMVRLGALPFGCYSKDLPEKFESIKSIFSVKSKVSYFKIVEKDQGISYGYSFITKAKSRVVTIPVGYGDGYSRSLSNIGSVLIRGKKFPIIGTVCMDQFMVDVSKGDAYIGDEVVLIGRQKNKEITIKEIATNCKTISYEILCSFNERLPRVYKD</sequence>
<dbReference type="EMBL" id="LAZR01015063">
    <property type="protein sequence ID" value="KKM14799.1"/>
    <property type="molecule type" value="Genomic_DNA"/>
</dbReference>
<evidence type="ECO:0000259" key="4">
    <source>
        <dbReference type="SMART" id="SM01005"/>
    </source>
</evidence>
<dbReference type="GO" id="GO:0008784">
    <property type="term" value="F:alanine racemase activity"/>
    <property type="evidence" value="ECO:0007669"/>
    <property type="project" value="InterPro"/>
</dbReference>
<comment type="caution">
    <text evidence="5">The sequence shown here is derived from an EMBL/GenBank/DDBJ whole genome shotgun (WGS) entry which is preliminary data.</text>
</comment>
<dbReference type="PRINTS" id="PR00992">
    <property type="entry name" value="ALARACEMASE"/>
</dbReference>
<dbReference type="Gene3D" id="3.20.20.10">
    <property type="entry name" value="Alanine racemase"/>
    <property type="match status" value="1"/>
</dbReference>
<dbReference type="InterPro" id="IPR001608">
    <property type="entry name" value="Ala_racemase_N"/>
</dbReference>
<dbReference type="InterPro" id="IPR011079">
    <property type="entry name" value="Ala_racemase_C"/>
</dbReference>
<evidence type="ECO:0000256" key="1">
    <source>
        <dbReference type="ARBA" id="ARBA00001933"/>
    </source>
</evidence>
<proteinExistence type="predicted"/>
<gene>
    <name evidence="5" type="ORF">LCGC14_1702510</name>
</gene>
<dbReference type="PANTHER" id="PTHR30511">
    <property type="entry name" value="ALANINE RACEMASE"/>
    <property type="match status" value="1"/>
</dbReference>
<dbReference type="SMART" id="SM01005">
    <property type="entry name" value="Ala_racemase_C"/>
    <property type="match status" value="1"/>
</dbReference>
<dbReference type="Pfam" id="PF01168">
    <property type="entry name" value="Ala_racemase_N"/>
    <property type="match status" value="1"/>
</dbReference>
<dbReference type="InterPro" id="IPR000821">
    <property type="entry name" value="Ala_racemase"/>
</dbReference>
<reference evidence="5" key="1">
    <citation type="journal article" date="2015" name="Nature">
        <title>Complex archaea that bridge the gap between prokaryotes and eukaryotes.</title>
        <authorList>
            <person name="Spang A."/>
            <person name="Saw J.H."/>
            <person name="Jorgensen S.L."/>
            <person name="Zaremba-Niedzwiedzka K."/>
            <person name="Martijn J."/>
            <person name="Lind A.E."/>
            <person name="van Eijk R."/>
            <person name="Schleper C."/>
            <person name="Guy L."/>
            <person name="Ettema T.J."/>
        </authorList>
    </citation>
    <scope>NUCLEOTIDE SEQUENCE</scope>
</reference>
<dbReference type="InterPro" id="IPR029066">
    <property type="entry name" value="PLP-binding_barrel"/>
</dbReference>
<feature type="domain" description="Alanine racemase C-terminal" evidence="4">
    <location>
        <begin position="109"/>
        <end position="236"/>
    </location>
</feature>
<dbReference type="CDD" id="cd00430">
    <property type="entry name" value="PLPDE_III_AR"/>
    <property type="match status" value="1"/>
</dbReference>
<dbReference type="GO" id="GO:0030632">
    <property type="term" value="P:D-alanine biosynthetic process"/>
    <property type="evidence" value="ECO:0007669"/>
    <property type="project" value="TreeGrafter"/>
</dbReference>
<dbReference type="GO" id="GO:0030170">
    <property type="term" value="F:pyridoxal phosphate binding"/>
    <property type="evidence" value="ECO:0007669"/>
    <property type="project" value="TreeGrafter"/>
</dbReference>
<dbReference type="PANTHER" id="PTHR30511:SF0">
    <property type="entry name" value="ALANINE RACEMASE, CATABOLIC-RELATED"/>
    <property type="match status" value="1"/>
</dbReference>
<evidence type="ECO:0000256" key="2">
    <source>
        <dbReference type="ARBA" id="ARBA00022898"/>
    </source>
</evidence>
<evidence type="ECO:0000313" key="5">
    <source>
        <dbReference type="EMBL" id="KKM14799.1"/>
    </source>
</evidence>
<protein>
    <recommendedName>
        <fullName evidence="4">Alanine racemase C-terminal domain-containing protein</fullName>
    </recommendedName>
</protein>
<name>A0A0F9I550_9ZZZZ</name>
<dbReference type="Gene3D" id="2.40.37.10">
    <property type="entry name" value="Lyase, Ornithine Decarboxylase, Chain A, domain 1"/>
    <property type="match status" value="1"/>
</dbReference>
<dbReference type="InterPro" id="IPR009006">
    <property type="entry name" value="Ala_racemase/Decarboxylase_C"/>
</dbReference>
<keyword evidence="2" id="KW-0663">Pyridoxal phosphate</keyword>
<dbReference type="SUPFAM" id="SSF50621">
    <property type="entry name" value="Alanine racemase C-terminal domain-like"/>
    <property type="match status" value="1"/>
</dbReference>
<dbReference type="AlphaFoldDB" id="A0A0F9I550"/>
<dbReference type="Pfam" id="PF00842">
    <property type="entry name" value="Ala_racemase_C"/>
    <property type="match status" value="1"/>
</dbReference>
<dbReference type="GO" id="GO:0005829">
    <property type="term" value="C:cytosol"/>
    <property type="evidence" value="ECO:0007669"/>
    <property type="project" value="TreeGrafter"/>
</dbReference>
<dbReference type="SUPFAM" id="SSF51419">
    <property type="entry name" value="PLP-binding barrel"/>
    <property type="match status" value="1"/>
</dbReference>
<organism evidence="5">
    <name type="scientific">marine sediment metagenome</name>
    <dbReference type="NCBI Taxonomy" id="412755"/>
    <lineage>
        <taxon>unclassified sequences</taxon>
        <taxon>metagenomes</taxon>
        <taxon>ecological metagenomes</taxon>
    </lineage>
</organism>
<evidence type="ECO:0000256" key="3">
    <source>
        <dbReference type="ARBA" id="ARBA00023235"/>
    </source>
</evidence>